<dbReference type="InterPro" id="IPR019861">
    <property type="entry name" value="PorP/SprF_Bacteroidetes"/>
</dbReference>
<dbReference type="NCBIfam" id="TIGR03519">
    <property type="entry name" value="T9SS_PorP_fam"/>
    <property type="match status" value="1"/>
</dbReference>
<dbReference type="OrthoDB" id="891773at2"/>
<feature type="signal peptide" evidence="1">
    <location>
        <begin position="1"/>
        <end position="19"/>
    </location>
</feature>
<proteinExistence type="predicted"/>
<protein>
    <submittedName>
        <fullName evidence="2">Type IX secretion system PorP/SprF family membrane protein</fullName>
    </submittedName>
</protein>
<dbReference type="RefSeq" id="WP_133553924.1">
    <property type="nucleotide sequence ID" value="NZ_SNWM01000002.1"/>
</dbReference>
<reference evidence="2 3" key="1">
    <citation type="submission" date="2019-03" db="EMBL/GenBank/DDBJ databases">
        <title>Genomic Encyclopedia of Archaeal and Bacterial Type Strains, Phase II (KMG-II): from individual species to whole genera.</title>
        <authorList>
            <person name="Goeker M."/>
        </authorList>
    </citation>
    <scope>NUCLEOTIDE SEQUENCE [LARGE SCALE GENOMIC DNA]</scope>
    <source>
        <strain evidence="2 3">DSM 19034</strain>
    </source>
</reference>
<dbReference type="Pfam" id="PF11751">
    <property type="entry name" value="PorP_SprF"/>
    <property type="match status" value="1"/>
</dbReference>
<dbReference type="AlphaFoldDB" id="A0A4R6IKB8"/>
<name>A0A4R6IKB8_9SPHI</name>
<dbReference type="Proteomes" id="UP000295499">
    <property type="component" value="Unassembled WGS sequence"/>
</dbReference>
<evidence type="ECO:0000313" key="3">
    <source>
        <dbReference type="Proteomes" id="UP000295499"/>
    </source>
</evidence>
<evidence type="ECO:0000256" key="1">
    <source>
        <dbReference type="SAM" id="SignalP"/>
    </source>
</evidence>
<organism evidence="2 3">
    <name type="scientific">Pedobacter duraquae</name>
    <dbReference type="NCBI Taxonomy" id="425511"/>
    <lineage>
        <taxon>Bacteria</taxon>
        <taxon>Pseudomonadati</taxon>
        <taxon>Bacteroidota</taxon>
        <taxon>Sphingobacteriia</taxon>
        <taxon>Sphingobacteriales</taxon>
        <taxon>Sphingobacteriaceae</taxon>
        <taxon>Pedobacter</taxon>
    </lineage>
</organism>
<evidence type="ECO:0000313" key="2">
    <source>
        <dbReference type="EMBL" id="TDO22510.1"/>
    </source>
</evidence>
<comment type="caution">
    <text evidence="2">The sequence shown here is derived from an EMBL/GenBank/DDBJ whole genome shotgun (WGS) entry which is preliminary data.</text>
</comment>
<feature type="chain" id="PRO_5020839623" evidence="1">
    <location>
        <begin position="20"/>
        <end position="292"/>
    </location>
</feature>
<accession>A0A4R6IKB8</accession>
<sequence>MKKLSLLVFLVLMQSLSYAQLNTLGSMYFQNRYLANPAMAGTDAGVEFNGSYKAQWGKIEDAPTLSAATATYGSANKRVGLGLSFYSDKAGVIQQTQTKITYAYHVPLNASENYLDFGLSAGLMNQSIDFDRVNADAEDQVLYDFNQQRAYFDGDLGLALRKDHLTIEGVMPNLRRFFKRDELRRVINRNTFLASVSYKFLSNGESFSGIEPRLVYRGLENFGDIVDLALNLSFASDKLTASSVYHSTGNFTFGIGATYAKSLSILAQYTTNTAALRSYTNGEFEVGLRYRL</sequence>
<gene>
    <name evidence="2" type="ORF">CLV32_1485</name>
</gene>
<dbReference type="EMBL" id="SNWM01000002">
    <property type="protein sequence ID" value="TDO22510.1"/>
    <property type="molecule type" value="Genomic_DNA"/>
</dbReference>
<keyword evidence="3" id="KW-1185">Reference proteome</keyword>
<keyword evidence="1" id="KW-0732">Signal</keyword>